<dbReference type="GO" id="GO:0003723">
    <property type="term" value="F:RNA binding"/>
    <property type="evidence" value="ECO:0007669"/>
    <property type="project" value="TreeGrafter"/>
</dbReference>
<dbReference type="GO" id="GO:0051607">
    <property type="term" value="P:defense response to virus"/>
    <property type="evidence" value="ECO:0007669"/>
    <property type="project" value="UniProtKB-KW"/>
</dbReference>
<keyword evidence="3" id="KW-0540">Nuclease</keyword>
<keyword evidence="12" id="KW-1185">Reference proteome</keyword>
<keyword evidence="4" id="KW-0479">Metal-binding</keyword>
<dbReference type="InterPro" id="IPR006483">
    <property type="entry name" value="CRISPR-assoc_Cas3_HD"/>
</dbReference>
<dbReference type="InterPro" id="IPR001650">
    <property type="entry name" value="Helicase_C-like"/>
</dbReference>
<protein>
    <submittedName>
        <fullName evidence="11">CRISPR-associated endonuclease/helicase Cas3</fullName>
    </submittedName>
</protein>
<dbReference type="CDD" id="cd09641">
    <property type="entry name" value="Cas3''_I"/>
    <property type="match status" value="1"/>
</dbReference>
<dbReference type="GO" id="GO:0016787">
    <property type="term" value="F:hydrolase activity"/>
    <property type="evidence" value="ECO:0007669"/>
    <property type="project" value="UniProtKB-KW"/>
</dbReference>
<organism evidence="11 12">
    <name type="scientific">Ectothiorhodospira marina</name>
    <dbReference type="NCBI Taxonomy" id="1396821"/>
    <lineage>
        <taxon>Bacteria</taxon>
        <taxon>Pseudomonadati</taxon>
        <taxon>Pseudomonadota</taxon>
        <taxon>Gammaproteobacteria</taxon>
        <taxon>Chromatiales</taxon>
        <taxon>Ectothiorhodospiraceae</taxon>
        <taxon>Ectothiorhodospira</taxon>
    </lineage>
</organism>
<evidence type="ECO:0000259" key="10">
    <source>
        <dbReference type="PROSITE" id="PS51643"/>
    </source>
</evidence>
<dbReference type="GO" id="GO:0046872">
    <property type="term" value="F:metal ion binding"/>
    <property type="evidence" value="ECO:0007669"/>
    <property type="project" value="UniProtKB-KW"/>
</dbReference>
<dbReference type="Gene3D" id="1.10.3210.30">
    <property type="match status" value="1"/>
</dbReference>
<evidence type="ECO:0000256" key="4">
    <source>
        <dbReference type="ARBA" id="ARBA00022723"/>
    </source>
</evidence>
<evidence type="ECO:0000256" key="2">
    <source>
        <dbReference type="ARBA" id="ARBA00009046"/>
    </source>
</evidence>
<dbReference type="GO" id="GO:0003724">
    <property type="term" value="F:RNA helicase activity"/>
    <property type="evidence" value="ECO:0007669"/>
    <property type="project" value="TreeGrafter"/>
</dbReference>
<keyword evidence="8" id="KW-0067">ATP-binding</keyword>
<dbReference type="NCBIfam" id="TIGR01596">
    <property type="entry name" value="cas3_HD"/>
    <property type="match status" value="1"/>
</dbReference>
<gene>
    <name evidence="11" type="ORF">SAMN05444515_101335</name>
</gene>
<dbReference type="EMBL" id="FOAA01000001">
    <property type="protein sequence ID" value="SEK29283.1"/>
    <property type="molecule type" value="Genomic_DNA"/>
</dbReference>
<proteinExistence type="inferred from homology"/>
<evidence type="ECO:0000256" key="8">
    <source>
        <dbReference type="ARBA" id="ARBA00022840"/>
    </source>
</evidence>
<keyword evidence="7 11" id="KW-0347">Helicase</keyword>
<dbReference type="InterPro" id="IPR014001">
    <property type="entry name" value="Helicase_ATP-bd"/>
</dbReference>
<dbReference type="PANTHER" id="PTHR47963:SF9">
    <property type="entry name" value="CRISPR-ASSOCIATED ENDONUCLEASE_HELICASE CAS3"/>
    <property type="match status" value="1"/>
</dbReference>
<feature type="domain" description="HD Cas3-type" evidence="10">
    <location>
        <begin position="15"/>
        <end position="226"/>
    </location>
</feature>
<dbReference type="InterPro" id="IPR050547">
    <property type="entry name" value="DEAD_box_RNA_helicases"/>
</dbReference>
<dbReference type="Gene3D" id="3.40.50.300">
    <property type="entry name" value="P-loop containing nucleotide triphosphate hydrolases"/>
    <property type="match status" value="2"/>
</dbReference>
<comment type="similarity">
    <text evidence="2">In the central section; belongs to the CRISPR-associated helicase Cas3 family.</text>
</comment>
<dbReference type="InterPro" id="IPR054712">
    <property type="entry name" value="Cas3-like_dom"/>
</dbReference>
<name>A0A1H7FT72_9GAMM</name>
<reference evidence="12" key="1">
    <citation type="submission" date="2016-10" db="EMBL/GenBank/DDBJ databases">
        <authorList>
            <person name="Varghese N."/>
            <person name="Submissions S."/>
        </authorList>
    </citation>
    <scope>NUCLEOTIDE SEQUENCE [LARGE SCALE GENOMIC DNA]</scope>
    <source>
        <strain evidence="12">DSM 241</strain>
    </source>
</reference>
<evidence type="ECO:0000256" key="7">
    <source>
        <dbReference type="ARBA" id="ARBA00022806"/>
    </source>
</evidence>
<dbReference type="RefSeq" id="WP_090250014.1">
    <property type="nucleotide sequence ID" value="NZ_FOAA01000001.1"/>
</dbReference>
<dbReference type="PROSITE" id="PS51643">
    <property type="entry name" value="HD_CAS3"/>
    <property type="match status" value="1"/>
</dbReference>
<dbReference type="PANTHER" id="PTHR47963">
    <property type="entry name" value="DEAD-BOX ATP-DEPENDENT RNA HELICASE 47, MITOCHONDRIAL"/>
    <property type="match status" value="1"/>
</dbReference>
<evidence type="ECO:0000256" key="3">
    <source>
        <dbReference type="ARBA" id="ARBA00022722"/>
    </source>
</evidence>
<dbReference type="OrthoDB" id="9810236at2"/>
<dbReference type="STRING" id="1396821.SAMN05444515_101335"/>
<dbReference type="Proteomes" id="UP000199256">
    <property type="component" value="Unassembled WGS sequence"/>
</dbReference>
<dbReference type="InterPro" id="IPR038257">
    <property type="entry name" value="CRISPR-assoc_Cas3_HD_sf"/>
</dbReference>
<dbReference type="GO" id="GO:0005524">
    <property type="term" value="F:ATP binding"/>
    <property type="evidence" value="ECO:0007669"/>
    <property type="project" value="UniProtKB-KW"/>
</dbReference>
<dbReference type="InterPro" id="IPR006474">
    <property type="entry name" value="Helicase_Cas3_CRISPR-ass_core"/>
</dbReference>
<dbReference type="GO" id="GO:0004519">
    <property type="term" value="F:endonuclease activity"/>
    <property type="evidence" value="ECO:0007669"/>
    <property type="project" value="UniProtKB-KW"/>
</dbReference>
<dbReference type="SMART" id="SM00487">
    <property type="entry name" value="DEXDc"/>
    <property type="match status" value="1"/>
</dbReference>
<evidence type="ECO:0000313" key="12">
    <source>
        <dbReference type="Proteomes" id="UP000199256"/>
    </source>
</evidence>
<evidence type="ECO:0000256" key="5">
    <source>
        <dbReference type="ARBA" id="ARBA00022741"/>
    </source>
</evidence>
<dbReference type="Pfam" id="PF22590">
    <property type="entry name" value="Cas3-like_C_2"/>
    <property type="match status" value="1"/>
</dbReference>
<dbReference type="AlphaFoldDB" id="A0A1H7FT72"/>
<sequence length="904" mass="101867">MSYYLYWGKAIPADGGDSCHLLPYHSLDVAAVGWLLLAPERPLTRLLAARLDLPPERLRRFLVFLLGLHDLGKFARAFQGVARLQGGKLVTPIEGLAYTERHDRLGALLWHASWIEWLQDGTLRWPDCDLDRKARRQLSETLRAVLAPMFGHHGQPVEAGRLEPADFFGDDCSASDCEAARQFVADWATLLDPDWPVQHLVSPEWREAFFALSWTIAGWATLSDWLGSNRDHFEYCQDEMPLDDYWPLALERAQQALQKSGFAEPPKPVAYAGLASWFDGESVTPTPLQREVETLTIGDGPQLFILEDVTGSGKTEAACILNQRLLAAGHGEGLYFALPTMATSNAMYERLGNLHQRFYVATSRPSLVLAHGARDLNDRFVKSVASEQPEDQNYAADDMTATTYCNRWLADSRKKSLLADVGVGTIDQALMGLLPFRHQSLRLYGLARKVLIVDEVHAYDHYMQTLLQQLLTHHARQGGSAILLTATLPHGMREDLAVAWREGLGQAPVLMQEQAFPLLTQIGHGLAREVPLSTRPEVAREVGVDWLTTEEQALETVMAAVEAGECVAWVRNTVDDAIRAFEQLRARHPDPVRCMLFHSRFAMIDRQRIESDVIGRLGKASNPEQRRGQVLISTQVFQESLDCDVDYMVSDLAPIDLLIQRAGRLQRHKRGPRRQPLLAILAPEWSEAPDSQWLKRALPGTQAVYRDTSLLWLTQRVLRELGAIRMPDEARTLIESVYGSVADWVPDGLLDARFEQHGMRRHAVSMAGFNVLSLEQGYLRHPGFDQWQEEQEIGTRLVDEPTVNVVLLKHRADGELALWVEGEFHADMLSQVKLRQSQAEKLAGLPTDRQPQWEALQERYKALRFTQPWLVEADTACTYDGGWGVVFSKDGNPRWRGERALELL</sequence>
<keyword evidence="6" id="KW-0378">Hydrolase</keyword>
<evidence type="ECO:0000313" key="11">
    <source>
        <dbReference type="EMBL" id="SEK29283.1"/>
    </source>
</evidence>
<comment type="similarity">
    <text evidence="1">In the N-terminal section; belongs to the CRISPR-associated nuclease Cas3-HD family.</text>
</comment>
<dbReference type="SUPFAM" id="SSF52540">
    <property type="entry name" value="P-loop containing nucleoside triphosphate hydrolases"/>
    <property type="match status" value="1"/>
</dbReference>
<evidence type="ECO:0000256" key="1">
    <source>
        <dbReference type="ARBA" id="ARBA00006847"/>
    </source>
</evidence>
<dbReference type="SMART" id="SM00490">
    <property type="entry name" value="HELICc"/>
    <property type="match status" value="1"/>
</dbReference>
<dbReference type="InterPro" id="IPR027417">
    <property type="entry name" value="P-loop_NTPase"/>
</dbReference>
<dbReference type="NCBIfam" id="TIGR01587">
    <property type="entry name" value="cas3_core"/>
    <property type="match status" value="1"/>
</dbReference>
<evidence type="ECO:0000256" key="9">
    <source>
        <dbReference type="ARBA" id="ARBA00023118"/>
    </source>
</evidence>
<keyword evidence="5" id="KW-0547">Nucleotide-binding</keyword>
<evidence type="ECO:0000256" key="6">
    <source>
        <dbReference type="ARBA" id="ARBA00022801"/>
    </source>
</evidence>
<dbReference type="Pfam" id="PF18019">
    <property type="entry name" value="Cas3_HD"/>
    <property type="match status" value="1"/>
</dbReference>
<keyword evidence="11" id="KW-0255">Endonuclease</keyword>
<accession>A0A1H7FT72</accession>
<keyword evidence="9" id="KW-0051">Antiviral defense</keyword>